<dbReference type="EMBL" id="KV878709">
    <property type="protein sequence ID" value="OJJ65750.1"/>
    <property type="molecule type" value="Genomic_DNA"/>
</dbReference>
<reference evidence="3" key="1">
    <citation type="journal article" date="2017" name="Genome Biol.">
        <title>Comparative genomics reveals high biological diversity and specific adaptations in the industrially and medically important fungal genus Aspergillus.</title>
        <authorList>
            <person name="de Vries R.P."/>
            <person name="Riley R."/>
            <person name="Wiebenga A."/>
            <person name="Aguilar-Osorio G."/>
            <person name="Amillis S."/>
            <person name="Uchima C.A."/>
            <person name="Anderluh G."/>
            <person name="Asadollahi M."/>
            <person name="Askin M."/>
            <person name="Barry K."/>
            <person name="Battaglia E."/>
            <person name="Bayram O."/>
            <person name="Benocci T."/>
            <person name="Braus-Stromeyer S.A."/>
            <person name="Caldana C."/>
            <person name="Canovas D."/>
            <person name="Cerqueira G.C."/>
            <person name="Chen F."/>
            <person name="Chen W."/>
            <person name="Choi C."/>
            <person name="Clum A."/>
            <person name="Dos Santos R.A."/>
            <person name="Damasio A.R."/>
            <person name="Diallinas G."/>
            <person name="Emri T."/>
            <person name="Fekete E."/>
            <person name="Flipphi M."/>
            <person name="Freyberg S."/>
            <person name="Gallo A."/>
            <person name="Gournas C."/>
            <person name="Habgood R."/>
            <person name="Hainaut M."/>
            <person name="Harispe M.L."/>
            <person name="Henrissat B."/>
            <person name="Hilden K.S."/>
            <person name="Hope R."/>
            <person name="Hossain A."/>
            <person name="Karabika E."/>
            <person name="Karaffa L."/>
            <person name="Karanyi Z."/>
            <person name="Krasevec N."/>
            <person name="Kuo A."/>
            <person name="Kusch H."/>
            <person name="LaButti K."/>
            <person name="Lagendijk E.L."/>
            <person name="Lapidus A."/>
            <person name="Levasseur A."/>
            <person name="Lindquist E."/>
            <person name="Lipzen A."/>
            <person name="Logrieco A.F."/>
            <person name="MacCabe A."/>
            <person name="Maekelae M.R."/>
            <person name="Malavazi I."/>
            <person name="Melin P."/>
            <person name="Meyer V."/>
            <person name="Mielnichuk N."/>
            <person name="Miskei M."/>
            <person name="Molnar A.P."/>
            <person name="Mule G."/>
            <person name="Ngan C.Y."/>
            <person name="Orejas M."/>
            <person name="Orosz E."/>
            <person name="Ouedraogo J.P."/>
            <person name="Overkamp K.M."/>
            <person name="Park H.-S."/>
            <person name="Perrone G."/>
            <person name="Piumi F."/>
            <person name="Punt P.J."/>
            <person name="Ram A.F."/>
            <person name="Ramon A."/>
            <person name="Rauscher S."/>
            <person name="Record E."/>
            <person name="Riano-Pachon D.M."/>
            <person name="Robert V."/>
            <person name="Roehrig J."/>
            <person name="Ruller R."/>
            <person name="Salamov A."/>
            <person name="Salih N.S."/>
            <person name="Samson R.A."/>
            <person name="Sandor E."/>
            <person name="Sanguinetti M."/>
            <person name="Schuetze T."/>
            <person name="Sepcic K."/>
            <person name="Shelest E."/>
            <person name="Sherlock G."/>
            <person name="Sophianopoulou V."/>
            <person name="Squina F.M."/>
            <person name="Sun H."/>
            <person name="Susca A."/>
            <person name="Todd R.B."/>
            <person name="Tsang A."/>
            <person name="Unkles S.E."/>
            <person name="van de Wiele N."/>
            <person name="van Rossen-Uffink D."/>
            <person name="Oliveira J.V."/>
            <person name="Vesth T.C."/>
            <person name="Visser J."/>
            <person name="Yu J.-H."/>
            <person name="Zhou M."/>
            <person name="Andersen M.R."/>
            <person name="Archer D.B."/>
            <person name="Baker S.E."/>
            <person name="Benoit I."/>
            <person name="Brakhage A.A."/>
            <person name="Braus G.H."/>
            <person name="Fischer R."/>
            <person name="Frisvad J.C."/>
            <person name="Goldman G.H."/>
            <person name="Houbraken J."/>
            <person name="Oakley B."/>
            <person name="Pocsi I."/>
            <person name="Scazzocchio C."/>
            <person name="Seiboth B."/>
            <person name="vanKuyk P.A."/>
            <person name="Wortman J."/>
            <person name="Dyer P.S."/>
            <person name="Grigoriev I.V."/>
        </authorList>
    </citation>
    <scope>NUCLEOTIDE SEQUENCE [LARGE SCALE GENOMIC DNA]</scope>
    <source>
        <strain evidence="3">CBS 101740 / IMI 381727 / IBT 21946</strain>
    </source>
</reference>
<dbReference type="InterPro" id="IPR011058">
    <property type="entry name" value="Cyanovirin-N"/>
</dbReference>
<feature type="domain" description="Cyanovirin-N" evidence="1">
    <location>
        <begin position="11"/>
        <end position="75"/>
    </location>
</feature>
<dbReference type="SUPFAM" id="SSF51322">
    <property type="entry name" value="Cyanovirin-N"/>
    <property type="match status" value="1"/>
</dbReference>
<dbReference type="AlphaFoldDB" id="A0A1L9U236"/>
<name>A0A1L9U236_ASPBC</name>
<gene>
    <name evidence="2" type="ORF">ASPBRDRAFT_49514</name>
</gene>
<dbReference type="Gene3D" id="2.30.60.10">
    <property type="entry name" value="Cyanovirin-N"/>
    <property type="match status" value="1"/>
</dbReference>
<sequence length="96" mass="10548">MNAALALCGNFSATCEQVNLTQYGLLSANCYSDSSETWKSSELSLNYCYENKGGLMVEQNMGLAFETCRGRLDGSKGERMRVACEWQRISTAGRLG</sequence>
<dbReference type="InterPro" id="IPR036673">
    <property type="entry name" value="Cyanovirin-N_sf"/>
</dbReference>
<organism evidence="2 3">
    <name type="scientific">Aspergillus brasiliensis (strain CBS 101740 / IMI 381727 / IBT 21946)</name>
    <dbReference type="NCBI Taxonomy" id="767769"/>
    <lineage>
        <taxon>Eukaryota</taxon>
        <taxon>Fungi</taxon>
        <taxon>Dikarya</taxon>
        <taxon>Ascomycota</taxon>
        <taxon>Pezizomycotina</taxon>
        <taxon>Eurotiomycetes</taxon>
        <taxon>Eurotiomycetidae</taxon>
        <taxon>Eurotiales</taxon>
        <taxon>Aspergillaceae</taxon>
        <taxon>Aspergillus</taxon>
        <taxon>Aspergillus subgen. Circumdati</taxon>
    </lineage>
</organism>
<accession>A0A1L9U236</accession>
<evidence type="ECO:0000313" key="2">
    <source>
        <dbReference type="EMBL" id="OJJ65750.1"/>
    </source>
</evidence>
<evidence type="ECO:0000259" key="1">
    <source>
        <dbReference type="Pfam" id="PF08881"/>
    </source>
</evidence>
<dbReference type="Pfam" id="PF08881">
    <property type="entry name" value="CVNH"/>
    <property type="match status" value="1"/>
</dbReference>
<dbReference type="RefSeq" id="XP_067473001.1">
    <property type="nucleotide sequence ID" value="XM_067626352.1"/>
</dbReference>
<keyword evidence="3" id="KW-1185">Reference proteome</keyword>
<dbReference type="OrthoDB" id="10438163at2759"/>
<proteinExistence type="predicted"/>
<dbReference type="GeneID" id="93578840"/>
<evidence type="ECO:0000313" key="3">
    <source>
        <dbReference type="Proteomes" id="UP000184499"/>
    </source>
</evidence>
<dbReference type="VEuPathDB" id="FungiDB:ASPBRDRAFT_49514"/>
<dbReference type="Proteomes" id="UP000184499">
    <property type="component" value="Unassembled WGS sequence"/>
</dbReference>
<protein>
    <recommendedName>
        <fullName evidence="1">Cyanovirin-N domain-containing protein</fullName>
    </recommendedName>
</protein>